<evidence type="ECO:0000256" key="5">
    <source>
        <dbReference type="ARBA" id="ARBA00035400"/>
    </source>
</evidence>
<proteinExistence type="inferred from homology"/>
<dbReference type="Gene3D" id="2.130.10.10">
    <property type="entry name" value="YVTN repeat-like/Quinoprotein amine dehydrogenase"/>
    <property type="match status" value="1"/>
</dbReference>
<dbReference type="GO" id="GO:0043022">
    <property type="term" value="F:ribosome binding"/>
    <property type="evidence" value="ECO:0007669"/>
    <property type="project" value="InterPro"/>
</dbReference>
<dbReference type="InterPro" id="IPR020472">
    <property type="entry name" value="WD40_PAC1"/>
</dbReference>
<dbReference type="Pfam" id="PF00400">
    <property type="entry name" value="WD40"/>
    <property type="match status" value="7"/>
</dbReference>
<dbReference type="InterPro" id="IPR045223">
    <property type="entry name" value="RACK1-like"/>
</dbReference>
<evidence type="ECO:0000256" key="4">
    <source>
        <dbReference type="ARBA" id="ARBA00035297"/>
    </source>
</evidence>
<gene>
    <name evidence="7" type="ORF">KASA_0P03366G</name>
</gene>
<organism evidence="7 8">
    <name type="scientific">Maudiozyma saulgeensis</name>
    <dbReference type="NCBI Taxonomy" id="1789683"/>
    <lineage>
        <taxon>Eukaryota</taxon>
        <taxon>Fungi</taxon>
        <taxon>Dikarya</taxon>
        <taxon>Ascomycota</taxon>
        <taxon>Saccharomycotina</taxon>
        <taxon>Saccharomycetes</taxon>
        <taxon>Saccharomycetales</taxon>
        <taxon>Saccharomycetaceae</taxon>
        <taxon>Maudiozyma</taxon>
    </lineage>
</organism>
<dbReference type="InterPro" id="IPR001680">
    <property type="entry name" value="WD40_rpt"/>
</dbReference>
<feature type="repeat" description="WD" evidence="6">
    <location>
        <begin position="103"/>
        <end position="137"/>
    </location>
</feature>
<sequence>MASNEVLVLRGSLEGHNGWVTSLATSAGQPNLLVSASRDKTLISWKITGEDGQFGVPVRSFKGHSHIVQDVTLTPDGAYALSASWDKTLRLWEVATGETFQRFVGHKGDVMSVAIDRKASMIISGSRDKSIKVWTIKGQCLATLLGHSDWVSQVRVAPNEQDDDDTVTVISAGNDKLVKAWNLNQFQIEADFIGHNGNINTITASPDGTLVASAGKDGEIMLWNLATKDALYTLNAQDEVFALAFSPNRYWLAAATASGIKIFSLDPQALIDDLRPEFAGYNKAADPHAVSLTWSADGQTLFAGYTDNVIRVWQVMTTN</sequence>
<feature type="repeat" description="WD" evidence="6">
    <location>
        <begin position="13"/>
        <end position="47"/>
    </location>
</feature>
<dbReference type="CDD" id="cd00200">
    <property type="entry name" value="WD40"/>
    <property type="match status" value="1"/>
</dbReference>
<dbReference type="AlphaFoldDB" id="A0A1X7R157"/>
<protein>
    <recommendedName>
        <fullName evidence="4">Small ribosomal subunit protein RACK1</fullName>
    </recommendedName>
    <alternativeName>
        <fullName evidence="5">Guanine nucleotide-binding protein subunit beta-like protein</fullName>
    </alternativeName>
</protein>
<dbReference type="EMBL" id="FXLY01000003">
    <property type="protein sequence ID" value="SMN19170.1"/>
    <property type="molecule type" value="Genomic_DNA"/>
</dbReference>
<evidence type="ECO:0000256" key="1">
    <source>
        <dbReference type="ARBA" id="ARBA00007253"/>
    </source>
</evidence>
<feature type="repeat" description="WD" evidence="6">
    <location>
        <begin position="61"/>
        <end position="102"/>
    </location>
</feature>
<name>A0A1X7R157_9SACH</name>
<dbReference type="Proteomes" id="UP000196158">
    <property type="component" value="Unassembled WGS sequence"/>
</dbReference>
<dbReference type="InterPro" id="IPR019775">
    <property type="entry name" value="WD40_repeat_CS"/>
</dbReference>
<dbReference type="FunFam" id="2.130.10.10:FF:000039">
    <property type="entry name" value="Guanine nucleotide-binding protein subunit beta-like protein"/>
    <property type="match status" value="1"/>
</dbReference>
<accession>A0A1X7R157</accession>
<comment type="similarity">
    <text evidence="1">Belongs to the WD repeat G protein beta family. Ribosomal protein RACK1 subfamily.</text>
</comment>
<dbReference type="PANTHER" id="PTHR19868">
    <property type="entry name" value="RECEPTOR FOR ACTIVATED PROTEIN KINASE C RACK1"/>
    <property type="match status" value="1"/>
</dbReference>
<dbReference type="PROSITE" id="PS50082">
    <property type="entry name" value="WD_REPEATS_2"/>
    <property type="match status" value="5"/>
</dbReference>
<keyword evidence="2 6" id="KW-0853">WD repeat</keyword>
<dbReference type="SUPFAM" id="SSF50978">
    <property type="entry name" value="WD40 repeat-like"/>
    <property type="match status" value="1"/>
</dbReference>
<keyword evidence="8" id="KW-1185">Reference proteome</keyword>
<evidence type="ECO:0000256" key="3">
    <source>
        <dbReference type="ARBA" id="ARBA00022737"/>
    </source>
</evidence>
<dbReference type="STRING" id="1789683.A0A1X7R157"/>
<dbReference type="SMART" id="SM00320">
    <property type="entry name" value="WD40"/>
    <property type="match status" value="7"/>
</dbReference>
<evidence type="ECO:0000313" key="7">
    <source>
        <dbReference type="EMBL" id="SMN19170.1"/>
    </source>
</evidence>
<dbReference type="GO" id="GO:0045182">
    <property type="term" value="F:translation regulator activity"/>
    <property type="evidence" value="ECO:0007669"/>
    <property type="project" value="InterPro"/>
</dbReference>
<feature type="repeat" description="WD" evidence="6">
    <location>
        <begin position="192"/>
        <end position="233"/>
    </location>
</feature>
<dbReference type="GO" id="GO:0007186">
    <property type="term" value="P:G protein-coupled receptor signaling pathway"/>
    <property type="evidence" value="ECO:0007669"/>
    <property type="project" value="UniProtKB-ARBA"/>
</dbReference>
<keyword evidence="3" id="KW-0677">Repeat</keyword>
<dbReference type="InterPro" id="IPR036322">
    <property type="entry name" value="WD40_repeat_dom_sf"/>
</dbReference>
<feature type="repeat" description="WD" evidence="6">
    <location>
        <begin position="291"/>
        <end position="319"/>
    </location>
</feature>
<dbReference type="PRINTS" id="PR00320">
    <property type="entry name" value="GPROTEINBRPT"/>
</dbReference>
<dbReference type="PROSITE" id="PS00678">
    <property type="entry name" value="WD_REPEATS_1"/>
    <property type="match status" value="3"/>
</dbReference>
<dbReference type="PROSITE" id="PS50294">
    <property type="entry name" value="WD_REPEATS_REGION"/>
    <property type="match status" value="4"/>
</dbReference>
<evidence type="ECO:0000256" key="2">
    <source>
        <dbReference type="ARBA" id="ARBA00022574"/>
    </source>
</evidence>
<evidence type="ECO:0000313" key="8">
    <source>
        <dbReference type="Proteomes" id="UP000196158"/>
    </source>
</evidence>
<reference evidence="7 8" key="1">
    <citation type="submission" date="2017-04" db="EMBL/GenBank/DDBJ databases">
        <authorList>
            <person name="Afonso C.L."/>
            <person name="Miller P.J."/>
            <person name="Scott M.A."/>
            <person name="Spackman E."/>
            <person name="Goraichik I."/>
            <person name="Dimitrov K.M."/>
            <person name="Suarez D.L."/>
            <person name="Swayne D.E."/>
        </authorList>
    </citation>
    <scope>NUCLEOTIDE SEQUENCE [LARGE SCALE GENOMIC DNA]</scope>
</reference>
<evidence type="ECO:0000256" key="6">
    <source>
        <dbReference type="PROSITE-ProRule" id="PRU00221"/>
    </source>
</evidence>
<dbReference type="GO" id="GO:0005092">
    <property type="term" value="F:GDP-dissociation inhibitor activity"/>
    <property type="evidence" value="ECO:0007669"/>
    <property type="project" value="UniProtKB-ARBA"/>
</dbReference>
<dbReference type="OrthoDB" id="7875889at2759"/>
<dbReference type="InterPro" id="IPR015943">
    <property type="entry name" value="WD40/YVTN_repeat-like_dom_sf"/>
</dbReference>